<comment type="subcellular location">
    <subcellularLocation>
        <location evidence="1">Cell membrane</location>
        <topology evidence="1">Multi-pass membrane protein</topology>
    </subcellularLocation>
</comment>
<dbReference type="Gene3D" id="3.40.50.720">
    <property type="entry name" value="NAD(P)-binding Rossmann-like Domain"/>
    <property type="match status" value="1"/>
</dbReference>
<reference evidence="5 6" key="1">
    <citation type="submission" date="2008-06" db="EMBL/GenBank/DDBJ databases">
        <title>Complete sequence of Chloroherpeton thalassium ATCC 35110.</title>
        <authorList>
            <consortium name="US DOE Joint Genome Institute"/>
            <person name="Lucas S."/>
            <person name="Copeland A."/>
            <person name="Lapidus A."/>
            <person name="Glavina del Rio T."/>
            <person name="Dalin E."/>
            <person name="Tice H."/>
            <person name="Bruce D."/>
            <person name="Goodwin L."/>
            <person name="Pitluck S."/>
            <person name="Schmutz J."/>
            <person name="Larimer F."/>
            <person name="Land M."/>
            <person name="Hauser L."/>
            <person name="Kyrpides N."/>
            <person name="Mikhailova N."/>
            <person name="Liu Z."/>
            <person name="Li T."/>
            <person name="Zhao F."/>
            <person name="Overmann J."/>
            <person name="Bryant D.A."/>
            <person name="Richardson P."/>
        </authorList>
    </citation>
    <scope>NUCLEOTIDE SEQUENCE [LARGE SCALE GENOMIC DNA]</scope>
    <source>
        <strain evidence="6">ATCC 35110 / GB-78</strain>
    </source>
</reference>
<keyword evidence="2" id="KW-1133">Transmembrane helix</keyword>
<dbReference type="AlphaFoldDB" id="B3QS70"/>
<dbReference type="InterPro" id="IPR003148">
    <property type="entry name" value="RCK_N"/>
</dbReference>
<dbReference type="Proteomes" id="UP000001208">
    <property type="component" value="Chromosome"/>
</dbReference>
<feature type="transmembrane region" description="Helical" evidence="2">
    <location>
        <begin position="46"/>
        <end position="65"/>
    </location>
</feature>
<dbReference type="InterPro" id="IPR050721">
    <property type="entry name" value="Trk_Ktr_HKT_K-transport"/>
</dbReference>
<dbReference type="PROSITE" id="PS51201">
    <property type="entry name" value="RCK_N"/>
    <property type="match status" value="1"/>
</dbReference>
<evidence type="ECO:0000256" key="2">
    <source>
        <dbReference type="SAM" id="Phobius"/>
    </source>
</evidence>
<dbReference type="PROSITE" id="PS51202">
    <property type="entry name" value="RCK_C"/>
    <property type="match status" value="1"/>
</dbReference>
<dbReference type="Pfam" id="PF02080">
    <property type="entry name" value="TrkA_C"/>
    <property type="match status" value="1"/>
</dbReference>
<protein>
    <submittedName>
        <fullName evidence="5">TrkA-N domain protein</fullName>
    </submittedName>
</protein>
<dbReference type="Pfam" id="PF02254">
    <property type="entry name" value="TrkA_N"/>
    <property type="match status" value="1"/>
</dbReference>
<keyword evidence="6" id="KW-1185">Reference proteome</keyword>
<gene>
    <name evidence="5" type="ordered locus">Ctha_1556</name>
</gene>
<dbReference type="GO" id="GO:0008324">
    <property type="term" value="F:monoatomic cation transmembrane transporter activity"/>
    <property type="evidence" value="ECO:0007669"/>
    <property type="project" value="InterPro"/>
</dbReference>
<feature type="domain" description="RCK C-terminal" evidence="4">
    <location>
        <begin position="260"/>
        <end position="345"/>
    </location>
</feature>
<evidence type="ECO:0000313" key="6">
    <source>
        <dbReference type="Proteomes" id="UP000001208"/>
    </source>
</evidence>
<dbReference type="HOGENOM" id="CLU_050982_0_1_10"/>
<dbReference type="Gene3D" id="1.10.287.70">
    <property type="match status" value="1"/>
</dbReference>
<accession>B3QS70</accession>
<dbReference type="OrthoDB" id="9781411at2"/>
<dbReference type="InterPro" id="IPR006037">
    <property type="entry name" value="RCK_C"/>
</dbReference>
<dbReference type="PANTHER" id="PTHR43833">
    <property type="entry name" value="POTASSIUM CHANNEL PROTEIN 2-RELATED-RELATED"/>
    <property type="match status" value="1"/>
</dbReference>
<dbReference type="KEGG" id="cts:Ctha_1556"/>
<dbReference type="RefSeq" id="WP_012500099.1">
    <property type="nucleotide sequence ID" value="NC_011026.1"/>
</dbReference>
<dbReference type="STRING" id="517418.Ctha_1556"/>
<dbReference type="SUPFAM" id="SSF51735">
    <property type="entry name" value="NAD(P)-binding Rossmann-fold domains"/>
    <property type="match status" value="1"/>
</dbReference>
<dbReference type="EMBL" id="CP001100">
    <property type="protein sequence ID" value="ACF14015.1"/>
    <property type="molecule type" value="Genomic_DNA"/>
</dbReference>
<dbReference type="Pfam" id="PF07885">
    <property type="entry name" value="Ion_trans_2"/>
    <property type="match status" value="1"/>
</dbReference>
<dbReference type="InterPro" id="IPR036721">
    <property type="entry name" value="RCK_C_sf"/>
</dbReference>
<dbReference type="eggNOG" id="COG1226">
    <property type="taxonomic scope" value="Bacteria"/>
</dbReference>
<organism evidence="5 6">
    <name type="scientific">Chloroherpeton thalassium (strain ATCC 35110 / GB-78)</name>
    <dbReference type="NCBI Taxonomy" id="517418"/>
    <lineage>
        <taxon>Bacteria</taxon>
        <taxon>Pseudomonadati</taxon>
        <taxon>Chlorobiota</taxon>
        <taxon>Chlorobiia</taxon>
        <taxon>Chlorobiales</taxon>
        <taxon>Chloroherpetonaceae</taxon>
        <taxon>Chloroherpeton</taxon>
    </lineage>
</organism>
<dbReference type="InterPro" id="IPR013099">
    <property type="entry name" value="K_chnl_dom"/>
</dbReference>
<evidence type="ECO:0000259" key="4">
    <source>
        <dbReference type="PROSITE" id="PS51202"/>
    </source>
</evidence>
<evidence type="ECO:0000313" key="5">
    <source>
        <dbReference type="EMBL" id="ACF14015.1"/>
    </source>
</evidence>
<proteinExistence type="predicted"/>
<feature type="domain" description="RCK N-terminal" evidence="3">
    <location>
        <begin position="120"/>
        <end position="237"/>
    </location>
</feature>
<evidence type="ECO:0000256" key="1">
    <source>
        <dbReference type="ARBA" id="ARBA00004651"/>
    </source>
</evidence>
<dbReference type="GO" id="GO:0006813">
    <property type="term" value="P:potassium ion transport"/>
    <property type="evidence" value="ECO:0007669"/>
    <property type="project" value="InterPro"/>
</dbReference>
<feature type="transmembrane region" description="Helical" evidence="2">
    <location>
        <begin position="20"/>
        <end position="40"/>
    </location>
</feature>
<feature type="transmembrane region" description="Helical" evidence="2">
    <location>
        <begin position="77"/>
        <end position="99"/>
    </location>
</feature>
<name>B3QS70_CHLT3</name>
<dbReference type="InterPro" id="IPR036291">
    <property type="entry name" value="NAD(P)-bd_dom_sf"/>
</dbReference>
<sequence length="351" mass="38900">MDRKKRPFKSDVQQRAVRQLLISITVIIFLLVIGTEGYRWIEDMDFINALYMAVITLSTVGFGEIKTLSPEGRLFTIGLIVGGGGLAAYTLSTIISYLFSGEWRAHWEYQKQKRMFETLSDHYIICGYGRVGKHVASELEAEGHSFVIIDPDEERDNDISEHGYLCLKGDASDESVLYAAGIESARGVIVAANSDAVNVFIVLTARSIRPDILIVSRANYEESEVKLLRAGANRVMLPYRLAGRRMVTMLVRPDIDDFLDEVSDVSGLELLLEKVVIPADSLLVGKTLSEVQLHERTGVTILACKSPTGALNKIPSSSYKISANTQLIALGTREQLLSLMKLTQTKPEKKS</sequence>
<evidence type="ECO:0000259" key="3">
    <source>
        <dbReference type="PROSITE" id="PS51201"/>
    </source>
</evidence>
<keyword evidence="2" id="KW-0472">Membrane</keyword>
<dbReference type="PANTHER" id="PTHR43833:SF9">
    <property type="entry name" value="POTASSIUM CHANNEL PROTEIN YUGO-RELATED"/>
    <property type="match status" value="1"/>
</dbReference>
<dbReference type="Gene3D" id="3.30.70.1450">
    <property type="entry name" value="Regulator of K+ conductance, C-terminal domain"/>
    <property type="match status" value="1"/>
</dbReference>
<dbReference type="eggNOG" id="COG0490">
    <property type="taxonomic scope" value="Bacteria"/>
</dbReference>
<dbReference type="GO" id="GO:0005886">
    <property type="term" value="C:plasma membrane"/>
    <property type="evidence" value="ECO:0007669"/>
    <property type="project" value="UniProtKB-SubCell"/>
</dbReference>
<keyword evidence="2" id="KW-0812">Transmembrane</keyword>
<dbReference type="SUPFAM" id="SSF81324">
    <property type="entry name" value="Voltage-gated potassium channels"/>
    <property type="match status" value="1"/>
</dbReference>
<dbReference type="SUPFAM" id="SSF116726">
    <property type="entry name" value="TrkA C-terminal domain-like"/>
    <property type="match status" value="1"/>
</dbReference>